<evidence type="ECO:0000256" key="3">
    <source>
        <dbReference type="ARBA" id="ARBA00022679"/>
    </source>
</evidence>
<dbReference type="AlphaFoldDB" id="A0A024V5U0"/>
<keyword evidence="5 10" id="KW-0418">Kinase</keyword>
<dbReference type="PROSITE" id="PS50011">
    <property type="entry name" value="PROTEIN_KINASE_DOM"/>
    <property type="match status" value="1"/>
</dbReference>
<dbReference type="SUPFAM" id="SSF56112">
    <property type="entry name" value="Protein kinase-like (PK-like)"/>
    <property type="match status" value="1"/>
</dbReference>
<feature type="domain" description="Protein kinase" evidence="9">
    <location>
        <begin position="193"/>
        <end position="558"/>
    </location>
</feature>
<dbReference type="InterPro" id="IPR011009">
    <property type="entry name" value="Kinase-like_dom_sf"/>
</dbReference>
<dbReference type="SMART" id="SM00220">
    <property type="entry name" value="S_TKc"/>
    <property type="match status" value="1"/>
</dbReference>
<evidence type="ECO:0000313" key="11">
    <source>
        <dbReference type="Proteomes" id="UP000030690"/>
    </source>
</evidence>
<evidence type="ECO:0000256" key="1">
    <source>
        <dbReference type="ARBA" id="ARBA00012513"/>
    </source>
</evidence>
<comment type="catalytic activity">
    <reaction evidence="7">
        <text>L-threonyl-[protein] + ATP = O-phospho-L-threonyl-[protein] + ADP + H(+)</text>
        <dbReference type="Rhea" id="RHEA:46608"/>
        <dbReference type="Rhea" id="RHEA-COMP:11060"/>
        <dbReference type="Rhea" id="RHEA-COMP:11605"/>
        <dbReference type="ChEBI" id="CHEBI:15378"/>
        <dbReference type="ChEBI" id="CHEBI:30013"/>
        <dbReference type="ChEBI" id="CHEBI:30616"/>
        <dbReference type="ChEBI" id="CHEBI:61977"/>
        <dbReference type="ChEBI" id="CHEBI:456216"/>
        <dbReference type="EC" id="2.7.11.1"/>
    </reaction>
</comment>
<dbReference type="PANTHER" id="PTHR24343">
    <property type="entry name" value="SERINE/THREONINE KINASE"/>
    <property type="match status" value="1"/>
</dbReference>
<evidence type="ECO:0000256" key="8">
    <source>
        <dbReference type="ARBA" id="ARBA00048679"/>
    </source>
</evidence>
<evidence type="ECO:0000256" key="2">
    <source>
        <dbReference type="ARBA" id="ARBA00022527"/>
    </source>
</evidence>
<keyword evidence="3" id="KW-0808">Transferase</keyword>
<name>A0A024V5U0_PLAFA</name>
<gene>
    <name evidence="10" type="ORF">PFFVO_03238</name>
</gene>
<proteinExistence type="predicted"/>
<dbReference type="Pfam" id="PF00069">
    <property type="entry name" value="Pkinase"/>
    <property type="match status" value="1"/>
</dbReference>
<comment type="catalytic activity">
    <reaction evidence="8">
        <text>L-seryl-[protein] + ATP = O-phospho-L-seryl-[protein] + ADP + H(+)</text>
        <dbReference type="Rhea" id="RHEA:17989"/>
        <dbReference type="Rhea" id="RHEA-COMP:9863"/>
        <dbReference type="Rhea" id="RHEA-COMP:11604"/>
        <dbReference type="ChEBI" id="CHEBI:15378"/>
        <dbReference type="ChEBI" id="CHEBI:29999"/>
        <dbReference type="ChEBI" id="CHEBI:30616"/>
        <dbReference type="ChEBI" id="CHEBI:83421"/>
        <dbReference type="ChEBI" id="CHEBI:456216"/>
        <dbReference type="EC" id="2.7.11.1"/>
    </reaction>
</comment>
<protein>
    <recommendedName>
        <fullName evidence="1">non-specific serine/threonine protein kinase</fullName>
        <ecNumber evidence="1">2.7.11.1</ecNumber>
    </recommendedName>
</protein>
<dbReference type="PANTHER" id="PTHR24343:SF466">
    <property type="entry name" value="AMP-ACTIVATED PROTEIN KINASE ALPHA SUBUNIT, ISOFORM A"/>
    <property type="match status" value="1"/>
</dbReference>
<dbReference type="Gene3D" id="1.10.510.10">
    <property type="entry name" value="Transferase(Phosphotransferase) domain 1"/>
    <property type="match status" value="1"/>
</dbReference>
<evidence type="ECO:0000256" key="4">
    <source>
        <dbReference type="ARBA" id="ARBA00022741"/>
    </source>
</evidence>
<dbReference type="GO" id="GO:0005524">
    <property type="term" value="F:ATP binding"/>
    <property type="evidence" value="ECO:0007669"/>
    <property type="project" value="UniProtKB-KW"/>
</dbReference>
<evidence type="ECO:0000256" key="7">
    <source>
        <dbReference type="ARBA" id="ARBA00047899"/>
    </source>
</evidence>
<evidence type="ECO:0000313" key="10">
    <source>
        <dbReference type="EMBL" id="ETW17844.1"/>
    </source>
</evidence>
<accession>A0A024V5U0</accession>
<dbReference type="Proteomes" id="UP000030690">
    <property type="component" value="Unassembled WGS sequence"/>
</dbReference>
<dbReference type="EC" id="2.7.11.1" evidence="1"/>
<evidence type="ECO:0000259" key="9">
    <source>
        <dbReference type="PROSITE" id="PS50011"/>
    </source>
</evidence>
<keyword evidence="2 10" id="KW-0723">Serine/threonine-protein kinase</keyword>
<evidence type="ECO:0000256" key="6">
    <source>
        <dbReference type="ARBA" id="ARBA00022840"/>
    </source>
</evidence>
<sequence length="560" mass="67261">MIYIKLRLYIFWFLFLILLNLTLTDRKIFEYIRLIDIYFRILYEYNGINKLCGGKSCNKIFDQRILGEEECIYKGDDKKKKKTKLIDMINLCKIWNKIKKVIYKDENILKSGSNLNIKENKKFIYKLNGENTGINDNQQYIDELKDNIHSKNIYNWIEGYKSLVKMFGLSNNFSINGVKYSDWKLIPISFIEYNKKKFRVQEMFKTVITSKNDDNKNNISLFIKKIPVDIWLKQFEMMELYNGEYLVNAENYVMEASILAFLNEYYQGLIAPKLYKILYEENYEENNKENMFPPYMFNEKKELNINNLHEFKNFLKERINKNVNGYIVIVSELYGQNVFEYIEKRQKENNNILSDREKKKILYECLKLLIKLHNVGIAHLDISLENILMTENYEFLLCDFCKSTPIYTTTLRHVKEMNHICLFESCVPKIGKISYAPPECIQLRKIHEKMDIKNPLSDLNYIKDIEERRKYYFDVTSADIYMLGVLFLRIWNSKPLWLIANIEEDLNFSKIFEADMNFDKFVIAKNWPKEFKKIIQQLLHMTSRKNLSLKELSKNPWWKE</sequence>
<dbReference type="GO" id="GO:0004674">
    <property type="term" value="F:protein serine/threonine kinase activity"/>
    <property type="evidence" value="ECO:0007669"/>
    <property type="project" value="UniProtKB-KW"/>
</dbReference>
<keyword evidence="6" id="KW-0067">ATP-binding</keyword>
<reference evidence="10 11" key="1">
    <citation type="submission" date="2013-02" db="EMBL/GenBank/DDBJ databases">
        <title>The Genome Annotation of Plasmodium falciparum Vietnam Oak-Knoll (FVO).</title>
        <authorList>
            <consortium name="The Broad Institute Genome Sequencing Platform"/>
            <consortium name="The Broad Institute Genome Sequencing Center for Infectious Disease"/>
            <person name="Neafsey D."/>
            <person name="Hoffman S."/>
            <person name="Volkman S."/>
            <person name="Rosenthal P."/>
            <person name="Walker B."/>
            <person name="Young S.K."/>
            <person name="Zeng Q."/>
            <person name="Gargeya S."/>
            <person name="Fitzgerald M."/>
            <person name="Haas B."/>
            <person name="Abouelleil A."/>
            <person name="Allen A.W."/>
            <person name="Alvarado L."/>
            <person name="Arachchi H.M."/>
            <person name="Berlin A.M."/>
            <person name="Chapman S.B."/>
            <person name="Gainer-Dewar J."/>
            <person name="Goldberg J."/>
            <person name="Griggs A."/>
            <person name="Gujja S."/>
            <person name="Hansen M."/>
            <person name="Howarth C."/>
            <person name="Imamovic A."/>
            <person name="Ireland A."/>
            <person name="Larimer J."/>
            <person name="McCowan C."/>
            <person name="Murphy C."/>
            <person name="Pearson M."/>
            <person name="Poon T.W."/>
            <person name="Priest M."/>
            <person name="Roberts A."/>
            <person name="Saif S."/>
            <person name="Shea T."/>
            <person name="Sisk P."/>
            <person name="Sykes S."/>
            <person name="Wortman J."/>
            <person name="Nusbaum C."/>
            <person name="Birren B."/>
        </authorList>
    </citation>
    <scope>NUCLEOTIDE SEQUENCE [LARGE SCALE GENOMIC DNA]</scope>
    <source>
        <strain evidence="11">Vietnam Oak-Knoll (FVO)</strain>
    </source>
</reference>
<dbReference type="InterPro" id="IPR000719">
    <property type="entry name" value="Prot_kinase_dom"/>
</dbReference>
<organism evidence="10 11">
    <name type="scientific">Plasmodium falciparum Vietnam Oak-Knoll</name>
    <name type="common">FVO</name>
    <dbReference type="NCBI Taxonomy" id="1036723"/>
    <lineage>
        <taxon>Eukaryota</taxon>
        <taxon>Sar</taxon>
        <taxon>Alveolata</taxon>
        <taxon>Apicomplexa</taxon>
        <taxon>Aconoidasida</taxon>
        <taxon>Haemosporida</taxon>
        <taxon>Plasmodiidae</taxon>
        <taxon>Plasmodium</taxon>
        <taxon>Plasmodium (Laverania)</taxon>
    </lineage>
</organism>
<evidence type="ECO:0000256" key="5">
    <source>
        <dbReference type="ARBA" id="ARBA00022777"/>
    </source>
</evidence>
<reference evidence="10 11" key="2">
    <citation type="submission" date="2013-02" db="EMBL/GenBank/DDBJ databases">
        <title>The Genome Sequence of Plasmodium falciparum Vietnam Oak-Knoll (FVO).</title>
        <authorList>
            <consortium name="The Broad Institute Genome Sequencing Platform"/>
            <consortium name="The Broad Institute Genome Sequencing Center for Infectious Disease"/>
            <person name="Neafsey D."/>
            <person name="Cheeseman I."/>
            <person name="Volkman S."/>
            <person name="Adams J."/>
            <person name="Walker B."/>
            <person name="Young S.K."/>
            <person name="Zeng Q."/>
            <person name="Gargeya S."/>
            <person name="Fitzgerald M."/>
            <person name="Haas B."/>
            <person name="Abouelleil A."/>
            <person name="Alvarado L."/>
            <person name="Arachchi H.M."/>
            <person name="Berlin A.M."/>
            <person name="Chapman S.B."/>
            <person name="Dewar J."/>
            <person name="Goldberg J."/>
            <person name="Griggs A."/>
            <person name="Gujja S."/>
            <person name="Hansen M."/>
            <person name="Howarth C."/>
            <person name="Imamovic A."/>
            <person name="Larimer J."/>
            <person name="McCowan C."/>
            <person name="Murphy C."/>
            <person name="Neiman D."/>
            <person name="Pearson M."/>
            <person name="Priest M."/>
            <person name="Roberts A."/>
            <person name="Saif S."/>
            <person name="Shea T."/>
            <person name="Sisk P."/>
            <person name="Sykes S."/>
            <person name="Wortman J."/>
            <person name="Nusbaum C."/>
            <person name="Birren B."/>
        </authorList>
    </citation>
    <scope>NUCLEOTIDE SEQUENCE [LARGE SCALE GENOMIC DNA]</scope>
    <source>
        <strain evidence="11">Vietnam Oak-Knoll (FVO)</strain>
    </source>
</reference>
<dbReference type="EMBL" id="KI925112">
    <property type="protein sequence ID" value="ETW17844.1"/>
    <property type="molecule type" value="Genomic_DNA"/>
</dbReference>
<keyword evidence="4" id="KW-0547">Nucleotide-binding</keyword>
<dbReference type="OrthoDB" id="4062651at2759"/>